<sequence length="47" mass="5746">SRRRVFRKKEESTNSDQRSPTPRNRPHPKNSPAWVVFFFREEDECLK</sequence>
<feature type="region of interest" description="Disordered" evidence="1">
    <location>
        <begin position="1"/>
        <end position="32"/>
    </location>
</feature>
<accession>A0ABD1D2H7</accession>
<dbReference type="EMBL" id="JBEHCU010007906">
    <property type="protein sequence ID" value="KAL1390367.1"/>
    <property type="molecule type" value="Genomic_DNA"/>
</dbReference>
<evidence type="ECO:0000256" key="1">
    <source>
        <dbReference type="SAM" id="MobiDB-lite"/>
    </source>
</evidence>
<feature type="non-terminal residue" evidence="2">
    <location>
        <position position="47"/>
    </location>
</feature>
<gene>
    <name evidence="2" type="ORF">pipiens_000373</name>
</gene>
<name>A0ABD1D2H7_CULPP</name>
<dbReference type="Proteomes" id="UP001562425">
    <property type="component" value="Unassembled WGS sequence"/>
</dbReference>
<comment type="caution">
    <text evidence="2">The sequence shown here is derived from an EMBL/GenBank/DDBJ whole genome shotgun (WGS) entry which is preliminary data.</text>
</comment>
<evidence type="ECO:0000313" key="3">
    <source>
        <dbReference type="Proteomes" id="UP001562425"/>
    </source>
</evidence>
<organism evidence="2 3">
    <name type="scientific">Culex pipiens pipiens</name>
    <name type="common">Northern house mosquito</name>
    <dbReference type="NCBI Taxonomy" id="38569"/>
    <lineage>
        <taxon>Eukaryota</taxon>
        <taxon>Metazoa</taxon>
        <taxon>Ecdysozoa</taxon>
        <taxon>Arthropoda</taxon>
        <taxon>Hexapoda</taxon>
        <taxon>Insecta</taxon>
        <taxon>Pterygota</taxon>
        <taxon>Neoptera</taxon>
        <taxon>Endopterygota</taxon>
        <taxon>Diptera</taxon>
        <taxon>Nematocera</taxon>
        <taxon>Culicoidea</taxon>
        <taxon>Culicidae</taxon>
        <taxon>Culicinae</taxon>
        <taxon>Culicini</taxon>
        <taxon>Culex</taxon>
        <taxon>Culex</taxon>
    </lineage>
</organism>
<feature type="non-terminal residue" evidence="2">
    <location>
        <position position="1"/>
    </location>
</feature>
<proteinExistence type="predicted"/>
<keyword evidence="3" id="KW-1185">Reference proteome</keyword>
<dbReference type="AlphaFoldDB" id="A0ABD1D2H7"/>
<reference evidence="2 3" key="1">
    <citation type="submission" date="2024-05" db="EMBL/GenBank/DDBJ databases">
        <title>Culex pipiens pipiens assembly and annotation.</title>
        <authorList>
            <person name="Alout H."/>
            <person name="Durand T."/>
        </authorList>
    </citation>
    <scope>NUCLEOTIDE SEQUENCE [LARGE SCALE GENOMIC DNA]</scope>
    <source>
        <strain evidence="2">HA-2024</strain>
        <tissue evidence="2">Whole body</tissue>
    </source>
</reference>
<evidence type="ECO:0000313" key="2">
    <source>
        <dbReference type="EMBL" id="KAL1390367.1"/>
    </source>
</evidence>
<protein>
    <submittedName>
        <fullName evidence="2">Uncharacterized protein</fullName>
    </submittedName>
</protein>